<dbReference type="EMBL" id="LRBV02000008">
    <property type="status" value="NOT_ANNOTATED_CDS"/>
    <property type="molecule type" value="Genomic_DNA"/>
</dbReference>
<organism evidence="2 3">
    <name type="scientific">Quercus lobata</name>
    <name type="common">Valley oak</name>
    <dbReference type="NCBI Taxonomy" id="97700"/>
    <lineage>
        <taxon>Eukaryota</taxon>
        <taxon>Viridiplantae</taxon>
        <taxon>Streptophyta</taxon>
        <taxon>Embryophyta</taxon>
        <taxon>Tracheophyta</taxon>
        <taxon>Spermatophyta</taxon>
        <taxon>Magnoliopsida</taxon>
        <taxon>eudicotyledons</taxon>
        <taxon>Gunneridae</taxon>
        <taxon>Pentapetalae</taxon>
        <taxon>rosids</taxon>
        <taxon>fabids</taxon>
        <taxon>Fagales</taxon>
        <taxon>Fagaceae</taxon>
        <taxon>Quercus</taxon>
    </lineage>
</organism>
<feature type="chain" id="PRO_5029553031" evidence="1">
    <location>
        <begin position="29"/>
        <end position="259"/>
    </location>
</feature>
<dbReference type="PANTHER" id="PTHR35834">
    <property type="entry name" value="ARMADILLO-TYPE FOLD PROTEIN-RELATED"/>
    <property type="match status" value="1"/>
</dbReference>
<evidence type="ECO:0000313" key="2">
    <source>
        <dbReference type="EnsemblPlants" id="QL08p064688:mrna"/>
    </source>
</evidence>
<evidence type="ECO:0000313" key="3">
    <source>
        <dbReference type="Proteomes" id="UP000594261"/>
    </source>
</evidence>
<evidence type="ECO:0000256" key="1">
    <source>
        <dbReference type="SAM" id="SignalP"/>
    </source>
</evidence>
<reference evidence="2" key="2">
    <citation type="submission" date="2021-01" db="UniProtKB">
        <authorList>
            <consortium name="EnsemblPlants"/>
        </authorList>
    </citation>
    <scope>IDENTIFICATION</scope>
</reference>
<dbReference type="EnsemblPlants" id="QL08p064688:mrna">
    <property type="protein sequence ID" value="QL08p064688:mrna"/>
    <property type="gene ID" value="QL08p064688"/>
</dbReference>
<protein>
    <submittedName>
        <fullName evidence="2">Uncharacterized protein</fullName>
    </submittedName>
</protein>
<dbReference type="PANTHER" id="PTHR35834:SF2">
    <property type="entry name" value="ATAXIN-10 DOMAIN-CONTAINING PROTEIN"/>
    <property type="match status" value="1"/>
</dbReference>
<dbReference type="AlphaFoldDB" id="A0A7N2RA37"/>
<feature type="signal peptide" evidence="1">
    <location>
        <begin position="1"/>
        <end position="28"/>
    </location>
</feature>
<reference evidence="2 3" key="1">
    <citation type="journal article" date="2016" name="G3 (Bethesda)">
        <title>First Draft Assembly and Annotation of the Genome of a California Endemic Oak Quercus lobata Nee (Fagaceae).</title>
        <authorList>
            <person name="Sork V.L."/>
            <person name="Fitz-Gibbon S.T."/>
            <person name="Puiu D."/>
            <person name="Crepeau M."/>
            <person name="Gugger P.F."/>
            <person name="Sherman R."/>
            <person name="Stevens K."/>
            <person name="Langley C.H."/>
            <person name="Pellegrini M."/>
            <person name="Salzberg S.L."/>
        </authorList>
    </citation>
    <scope>NUCLEOTIDE SEQUENCE [LARGE SCALE GENOMIC DNA]</scope>
    <source>
        <strain evidence="2 3">cv. SW786</strain>
    </source>
</reference>
<dbReference type="Proteomes" id="UP000594261">
    <property type="component" value="Chromosome 8"/>
</dbReference>
<keyword evidence="3" id="KW-1185">Reference proteome</keyword>
<name>A0A7N2RA37_QUELO</name>
<proteinExistence type="predicted"/>
<keyword evidence="1" id="KW-0732">Signal</keyword>
<accession>A0A7N2RA37</accession>
<dbReference type="Gramene" id="QL08p064688:mrna">
    <property type="protein sequence ID" value="QL08p064688:mrna"/>
    <property type="gene ID" value="QL08p064688"/>
</dbReference>
<sequence length="259" mass="28758">MAKPCCLTPILVFFFMFLITSFPSSSLARPLNKPPNLAANEPLLELELPQENVVVVAYSLDKDSHHVLPCDMEPSKPSKLAFPYKAPRLSGKYGPLLLNVLPRGVQTPPPGQSTVLEALKQASHELQAHPSPNSDELNSSSAINALLELETESDTLLSKDPNLSTLSQHLSNLKALVETLKNSRRHHSIQSFLTRRVSTHSISRVAASIESEIQAWIDCESIGTLTRVLHEQPKFNNEDEFIKLLTQLENRVSEGFNHK</sequence>
<dbReference type="InParanoid" id="A0A7N2RA37"/>